<proteinExistence type="predicted"/>
<reference evidence="1 2" key="1">
    <citation type="submission" date="2019-07" db="EMBL/GenBank/DDBJ databases">
        <title>R&amp;d 2014.</title>
        <authorList>
            <person name="Klenk H.-P."/>
        </authorList>
    </citation>
    <scope>NUCLEOTIDE SEQUENCE [LARGE SCALE GENOMIC DNA]</scope>
    <source>
        <strain evidence="1 2">DSM 43194</strain>
    </source>
</reference>
<evidence type="ECO:0000313" key="2">
    <source>
        <dbReference type="Proteomes" id="UP000317303"/>
    </source>
</evidence>
<dbReference type="CDD" id="cd00586">
    <property type="entry name" value="4HBT"/>
    <property type="match status" value="1"/>
</dbReference>
<organism evidence="1 2">
    <name type="scientific">Prauserella rugosa</name>
    <dbReference type="NCBI Taxonomy" id="43354"/>
    <lineage>
        <taxon>Bacteria</taxon>
        <taxon>Bacillati</taxon>
        <taxon>Actinomycetota</taxon>
        <taxon>Actinomycetes</taxon>
        <taxon>Pseudonocardiales</taxon>
        <taxon>Pseudonocardiaceae</taxon>
        <taxon>Prauserella</taxon>
    </lineage>
</organism>
<keyword evidence="1" id="KW-0378">Hydrolase</keyword>
<protein>
    <submittedName>
        <fullName evidence="1">Acyl-CoA thioester hydrolase</fullName>
    </submittedName>
</protein>
<dbReference type="Pfam" id="PF13279">
    <property type="entry name" value="4HBT_2"/>
    <property type="match status" value="1"/>
</dbReference>
<gene>
    <name evidence="1" type="ORF">JD82_00203</name>
</gene>
<dbReference type="InterPro" id="IPR029069">
    <property type="entry name" value="HotDog_dom_sf"/>
</dbReference>
<dbReference type="AlphaFoldDB" id="A0A660C4X1"/>
<sequence>MSGNASTEGVGSIGERGTYDAEYVTRVRPRWSDMDAFGHINHARMVTLLEEARVPLLFDDATAKGLGEFAKGTVVVRLGVDYRRPIVVDGRELRVGITMTQLRSASFTLAYRVHDGPSEEDSVAVTAWTMLAPYDLGAARPRRLGDEERAFLLAHIPEAAGG</sequence>
<dbReference type="OrthoDB" id="9799036at2"/>
<dbReference type="EMBL" id="VLJV01000001">
    <property type="protein sequence ID" value="TWH18386.1"/>
    <property type="molecule type" value="Genomic_DNA"/>
</dbReference>
<accession>A0A660C4X1</accession>
<dbReference type="GO" id="GO:0016787">
    <property type="term" value="F:hydrolase activity"/>
    <property type="evidence" value="ECO:0007669"/>
    <property type="project" value="UniProtKB-KW"/>
</dbReference>
<evidence type="ECO:0000313" key="1">
    <source>
        <dbReference type="EMBL" id="TWH18386.1"/>
    </source>
</evidence>
<dbReference type="SUPFAM" id="SSF54637">
    <property type="entry name" value="Thioesterase/thiol ester dehydrase-isomerase"/>
    <property type="match status" value="1"/>
</dbReference>
<comment type="caution">
    <text evidence="1">The sequence shown here is derived from an EMBL/GenBank/DDBJ whole genome shotgun (WGS) entry which is preliminary data.</text>
</comment>
<dbReference type="Gene3D" id="3.10.129.10">
    <property type="entry name" value="Hotdog Thioesterase"/>
    <property type="match status" value="1"/>
</dbReference>
<dbReference type="Proteomes" id="UP000317303">
    <property type="component" value="Unassembled WGS sequence"/>
</dbReference>
<name>A0A660C4X1_9PSEU</name>
<keyword evidence="2" id="KW-1185">Reference proteome</keyword>